<dbReference type="InterPro" id="IPR037158">
    <property type="entry name" value="Thr_synth_N_sf"/>
</dbReference>
<keyword evidence="7" id="KW-0791">Threonine biosynthesis</keyword>
<dbReference type="Pfam" id="PF24857">
    <property type="entry name" value="THR4_C"/>
    <property type="match status" value="1"/>
</dbReference>
<proteinExistence type="inferred from homology"/>
<evidence type="ECO:0000256" key="7">
    <source>
        <dbReference type="ARBA" id="ARBA00022697"/>
    </source>
</evidence>
<dbReference type="PROSITE" id="PS00165">
    <property type="entry name" value="DEHYDRATASE_SER_THR"/>
    <property type="match status" value="1"/>
</dbReference>
<feature type="modified residue" description="N6-(pyridoxal phosphate)lysine" evidence="12">
    <location>
        <position position="121"/>
    </location>
</feature>
<dbReference type="RefSeq" id="WP_104521482.1">
    <property type="nucleotide sequence ID" value="NZ_NHRY01000245.1"/>
</dbReference>
<dbReference type="NCBIfam" id="TIGR00260">
    <property type="entry name" value="thrC"/>
    <property type="match status" value="1"/>
</dbReference>
<evidence type="ECO:0000256" key="11">
    <source>
        <dbReference type="NCBIfam" id="TIGR00260"/>
    </source>
</evidence>
<dbReference type="Gene3D" id="3.90.1380.10">
    <property type="entry name" value="Threonine synthase, N-terminal domain"/>
    <property type="match status" value="1"/>
</dbReference>
<comment type="caution">
    <text evidence="15">The sequence shown here is derived from an EMBL/GenBank/DDBJ whole genome shotgun (WGS) entry which is preliminary data.</text>
</comment>
<dbReference type="AlphaFoldDB" id="A0A2S6N106"/>
<dbReference type="PANTHER" id="PTHR42690:SF1">
    <property type="entry name" value="THREONINE SYNTHASE-LIKE 2"/>
    <property type="match status" value="1"/>
</dbReference>
<gene>
    <name evidence="15" type="ORF">CCS01_24680</name>
</gene>
<comment type="similarity">
    <text evidence="3">Belongs to the threonine synthase family.</text>
</comment>
<evidence type="ECO:0000256" key="5">
    <source>
        <dbReference type="ARBA" id="ARBA00018679"/>
    </source>
</evidence>
<dbReference type="GO" id="GO:0004795">
    <property type="term" value="F:threonine synthase activity"/>
    <property type="evidence" value="ECO:0007669"/>
    <property type="project" value="UniProtKB-UniRule"/>
</dbReference>
<dbReference type="InterPro" id="IPR001926">
    <property type="entry name" value="TrpB-like_PALP"/>
</dbReference>
<keyword evidence="9" id="KW-0456">Lyase</keyword>
<evidence type="ECO:0000256" key="8">
    <source>
        <dbReference type="ARBA" id="ARBA00022898"/>
    </source>
</evidence>
<evidence type="ECO:0000256" key="12">
    <source>
        <dbReference type="PIRSR" id="PIRSR604450-51"/>
    </source>
</evidence>
<dbReference type="InterPro" id="IPR004450">
    <property type="entry name" value="Thr_synthase-like"/>
</dbReference>
<keyword evidence="6" id="KW-0028">Amino-acid biosynthesis</keyword>
<evidence type="ECO:0000256" key="2">
    <source>
        <dbReference type="ARBA" id="ARBA00004979"/>
    </source>
</evidence>
<feature type="domain" description="Tryptophan synthase beta chain-like PALP" evidence="13">
    <location>
        <begin position="107"/>
        <end position="338"/>
    </location>
</feature>
<dbReference type="EC" id="4.2.3.1" evidence="4 11"/>
<comment type="catalytic activity">
    <reaction evidence="10">
        <text>O-phospho-L-homoserine + H2O = L-threonine + phosphate</text>
        <dbReference type="Rhea" id="RHEA:10840"/>
        <dbReference type="ChEBI" id="CHEBI:15377"/>
        <dbReference type="ChEBI" id="CHEBI:43474"/>
        <dbReference type="ChEBI" id="CHEBI:57590"/>
        <dbReference type="ChEBI" id="CHEBI:57926"/>
        <dbReference type="EC" id="4.2.3.1"/>
    </reaction>
</comment>
<dbReference type="InterPro" id="IPR051166">
    <property type="entry name" value="Threonine_Synthase"/>
</dbReference>
<dbReference type="Gene3D" id="3.40.50.1100">
    <property type="match status" value="2"/>
</dbReference>
<evidence type="ECO:0000256" key="1">
    <source>
        <dbReference type="ARBA" id="ARBA00001933"/>
    </source>
</evidence>
<evidence type="ECO:0000256" key="9">
    <source>
        <dbReference type="ARBA" id="ARBA00023239"/>
    </source>
</evidence>
<dbReference type="EMBL" id="NHRY01000245">
    <property type="protein sequence ID" value="PPQ28305.1"/>
    <property type="molecule type" value="Genomic_DNA"/>
</dbReference>
<dbReference type="GO" id="GO:0030170">
    <property type="term" value="F:pyridoxal phosphate binding"/>
    <property type="evidence" value="ECO:0007669"/>
    <property type="project" value="InterPro"/>
</dbReference>
<organism evidence="15 16">
    <name type="scientific">Rhodopila globiformis</name>
    <name type="common">Rhodopseudomonas globiformis</name>
    <dbReference type="NCBI Taxonomy" id="1071"/>
    <lineage>
        <taxon>Bacteria</taxon>
        <taxon>Pseudomonadati</taxon>
        <taxon>Pseudomonadota</taxon>
        <taxon>Alphaproteobacteria</taxon>
        <taxon>Acetobacterales</taxon>
        <taxon>Acetobacteraceae</taxon>
        <taxon>Rhodopila</taxon>
    </lineage>
</organism>
<dbReference type="GO" id="GO:0009088">
    <property type="term" value="P:threonine biosynthetic process"/>
    <property type="evidence" value="ECO:0007669"/>
    <property type="project" value="UniProtKB-UniRule"/>
</dbReference>
<evidence type="ECO:0000256" key="10">
    <source>
        <dbReference type="ARBA" id="ARBA00049144"/>
    </source>
</evidence>
<dbReference type="Pfam" id="PF00291">
    <property type="entry name" value="PALP"/>
    <property type="match status" value="1"/>
</dbReference>
<dbReference type="UniPathway" id="UPA00050">
    <property type="reaction ID" value="UER00065"/>
</dbReference>
<dbReference type="PANTHER" id="PTHR42690">
    <property type="entry name" value="THREONINE SYNTHASE FAMILY MEMBER"/>
    <property type="match status" value="1"/>
</dbReference>
<sequence>MRYISTRGHSPDISTRGQAPARDFADVLLAGLAEDGGLFMPETWPHFSPADWRALRGLPYADVAARVMQPFVGGAIPFEVLQGICRDAYAGFGHPAVAPLVQLETGLFTQELFHGPTLAFKDMAMQVLGRLFDHVLAQRDKRVTIVGATSGDTGSAAIEACAGRDRVDIMILHPHGRTSEVQRRQMTTVLAPNVGNIAVQGTFDDCQDLVKALFADAGFRDEVRLSAVNSINWARIAAQIPYYVASALALGAPDREVAFSVPTGNFGNVLAAWVARRMGLPVARLVVGSNRNDILARFLAANDMSMQPVEPSLSPSMDIQVSSNFERLLFELLDRDADLTRQTMLDFRRTGRMTVAAPVWHHARTLFHGFRLDDPGTEAEIRRLHAACGYLADPHSAVGIAAARALPAGGGVPTVAMATAHPAKFPDAMEIATGHRPALPPRMADLFGREERFSVLPNDLGAIEAAVRALVGRNRV</sequence>
<dbReference type="CDD" id="cd01560">
    <property type="entry name" value="Thr-synth_2"/>
    <property type="match status" value="1"/>
</dbReference>
<protein>
    <recommendedName>
        <fullName evidence="5 11">Threonine synthase</fullName>
        <ecNumber evidence="4 11">4.2.3.1</ecNumber>
    </recommendedName>
</protein>
<dbReference type="SUPFAM" id="SSF53686">
    <property type="entry name" value="Tryptophan synthase beta subunit-like PLP-dependent enzymes"/>
    <property type="match status" value="1"/>
</dbReference>
<dbReference type="Proteomes" id="UP000239724">
    <property type="component" value="Unassembled WGS sequence"/>
</dbReference>
<dbReference type="InterPro" id="IPR036052">
    <property type="entry name" value="TrpB-like_PALP_sf"/>
</dbReference>
<comment type="pathway">
    <text evidence="2">Amino-acid biosynthesis; L-threonine biosynthesis; L-threonine from L-aspartate: step 5/5.</text>
</comment>
<name>A0A2S6N106_RHOGL</name>
<keyword evidence="16" id="KW-1185">Reference proteome</keyword>
<evidence type="ECO:0000256" key="3">
    <source>
        <dbReference type="ARBA" id="ARBA00005517"/>
    </source>
</evidence>
<accession>A0A2S6N106</accession>
<dbReference type="InterPro" id="IPR029144">
    <property type="entry name" value="Thr_synth_N"/>
</dbReference>
<dbReference type="Pfam" id="PF14821">
    <property type="entry name" value="Thr_synth_N"/>
    <property type="match status" value="1"/>
</dbReference>
<keyword evidence="8 12" id="KW-0663">Pyridoxal phosphate</keyword>
<evidence type="ECO:0000259" key="14">
    <source>
        <dbReference type="Pfam" id="PF14821"/>
    </source>
</evidence>
<reference evidence="15 16" key="1">
    <citation type="journal article" date="2018" name="Arch. Microbiol.">
        <title>New insights into the metabolic potential of the phototrophic purple bacterium Rhodopila globiformis DSM 161(T) from its draft genome sequence and evidence for a vanadium-dependent nitrogenase.</title>
        <authorList>
            <person name="Imhoff J.F."/>
            <person name="Rahn T."/>
            <person name="Kunzel S."/>
            <person name="Neulinger S.C."/>
        </authorList>
    </citation>
    <scope>NUCLEOTIDE SEQUENCE [LARGE SCALE GENOMIC DNA]</scope>
    <source>
        <strain evidence="15 16">DSM 161</strain>
    </source>
</reference>
<evidence type="ECO:0000313" key="15">
    <source>
        <dbReference type="EMBL" id="PPQ28305.1"/>
    </source>
</evidence>
<evidence type="ECO:0000256" key="6">
    <source>
        <dbReference type="ARBA" id="ARBA00022605"/>
    </source>
</evidence>
<dbReference type="OrthoDB" id="9763107at2"/>
<dbReference type="InterPro" id="IPR000634">
    <property type="entry name" value="Ser/Thr_deHydtase_PyrdxlP-BS"/>
</dbReference>
<evidence type="ECO:0000259" key="13">
    <source>
        <dbReference type="Pfam" id="PF00291"/>
    </source>
</evidence>
<comment type="cofactor">
    <cofactor evidence="1 12">
        <name>pyridoxal 5'-phosphate</name>
        <dbReference type="ChEBI" id="CHEBI:597326"/>
    </cofactor>
</comment>
<feature type="domain" description="Threonine synthase N-terminal" evidence="14">
    <location>
        <begin position="13"/>
        <end position="89"/>
    </location>
</feature>
<evidence type="ECO:0000256" key="4">
    <source>
        <dbReference type="ARBA" id="ARBA00013028"/>
    </source>
</evidence>
<evidence type="ECO:0000313" key="16">
    <source>
        <dbReference type="Proteomes" id="UP000239724"/>
    </source>
</evidence>